<proteinExistence type="predicted"/>
<evidence type="ECO:0000256" key="2">
    <source>
        <dbReference type="ARBA" id="ARBA00022840"/>
    </source>
</evidence>
<evidence type="ECO:0000313" key="4">
    <source>
        <dbReference type="EMBL" id="GMN66295.1"/>
    </source>
</evidence>
<feature type="domain" description="Serine-threonine/tyrosine-protein kinase catalytic" evidence="3">
    <location>
        <begin position="44"/>
        <end position="107"/>
    </location>
</feature>
<accession>A0AA88E4N0</accession>
<dbReference type="AlphaFoldDB" id="A0AA88E4N0"/>
<organism evidence="4 5">
    <name type="scientific">Ficus carica</name>
    <name type="common">Common fig</name>
    <dbReference type="NCBI Taxonomy" id="3494"/>
    <lineage>
        <taxon>Eukaryota</taxon>
        <taxon>Viridiplantae</taxon>
        <taxon>Streptophyta</taxon>
        <taxon>Embryophyta</taxon>
        <taxon>Tracheophyta</taxon>
        <taxon>Spermatophyta</taxon>
        <taxon>Magnoliopsida</taxon>
        <taxon>eudicotyledons</taxon>
        <taxon>Gunneridae</taxon>
        <taxon>Pentapetalae</taxon>
        <taxon>rosids</taxon>
        <taxon>fabids</taxon>
        <taxon>Rosales</taxon>
        <taxon>Moraceae</taxon>
        <taxon>Ficeae</taxon>
        <taxon>Ficus</taxon>
    </lineage>
</organism>
<evidence type="ECO:0000256" key="1">
    <source>
        <dbReference type="ARBA" id="ARBA00022741"/>
    </source>
</evidence>
<dbReference type="InterPro" id="IPR001245">
    <property type="entry name" value="Ser-Thr/Tyr_kinase_cat_dom"/>
</dbReference>
<dbReference type="GO" id="GO:0007166">
    <property type="term" value="P:cell surface receptor signaling pathway"/>
    <property type="evidence" value="ECO:0007669"/>
    <property type="project" value="InterPro"/>
</dbReference>
<dbReference type="InterPro" id="IPR045274">
    <property type="entry name" value="WAK-like"/>
</dbReference>
<dbReference type="PANTHER" id="PTHR27005:SF308">
    <property type="entry name" value="NON-FUNCTIONAL PSEUDOKINASE ZRK2-RELATED"/>
    <property type="match status" value="1"/>
</dbReference>
<keyword evidence="1" id="KW-0547">Nucleotide-binding</keyword>
<dbReference type="InterPro" id="IPR011009">
    <property type="entry name" value="Kinase-like_dom_sf"/>
</dbReference>
<dbReference type="GO" id="GO:0005886">
    <property type="term" value="C:plasma membrane"/>
    <property type="evidence" value="ECO:0007669"/>
    <property type="project" value="TreeGrafter"/>
</dbReference>
<dbReference type="Proteomes" id="UP001187192">
    <property type="component" value="Unassembled WGS sequence"/>
</dbReference>
<keyword evidence="2" id="KW-0067">ATP-binding</keyword>
<evidence type="ECO:0000259" key="3">
    <source>
        <dbReference type="Pfam" id="PF07714"/>
    </source>
</evidence>
<gene>
    <name evidence="4" type="ORF">TIFTF001_035365</name>
</gene>
<dbReference type="GO" id="GO:0005524">
    <property type="term" value="F:ATP binding"/>
    <property type="evidence" value="ECO:0007669"/>
    <property type="project" value="UniProtKB-KW"/>
</dbReference>
<reference evidence="4" key="1">
    <citation type="submission" date="2023-07" db="EMBL/GenBank/DDBJ databases">
        <title>draft genome sequence of fig (Ficus carica).</title>
        <authorList>
            <person name="Takahashi T."/>
            <person name="Nishimura K."/>
        </authorList>
    </citation>
    <scope>NUCLEOTIDE SEQUENCE</scope>
</reference>
<comment type="caution">
    <text evidence="4">The sequence shown here is derived from an EMBL/GenBank/DDBJ whole genome shotgun (WGS) entry which is preliminary data.</text>
</comment>
<dbReference type="SUPFAM" id="SSF56112">
    <property type="entry name" value="Protein kinase-like (PK-like)"/>
    <property type="match status" value="1"/>
</dbReference>
<evidence type="ECO:0000313" key="5">
    <source>
        <dbReference type="Proteomes" id="UP001187192"/>
    </source>
</evidence>
<dbReference type="EMBL" id="BTGU01000309">
    <property type="protein sequence ID" value="GMN66295.1"/>
    <property type="molecule type" value="Genomic_DNA"/>
</dbReference>
<dbReference type="Pfam" id="PF07714">
    <property type="entry name" value="PK_Tyr_Ser-Thr"/>
    <property type="match status" value="1"/>
</dbReference>
<keyword evidence="5" id="KW-1185">Reference proteome</keyword>
<protein>
    <recommendedName>
        <fullName evidence="3">Serine-threonine/tyrosine-protein kinase catalytic domain-containing protein</fullName>
    </recommendedName>
</protein>
<sequence length="133" mass="15281">MITSCKDKCPCNPNRNFSANEVLEATNHFESYFHDYLCYKWYNGTLDDRPVLVKKYECDFEDREYRDIAIITQMSCHKNVLKLLGCCLELSCPVLVYEYAHHGPLDSVGIIGFGSQGLSLSWKIRLKVAKSIC</sequence>
<dbReference type="GO" id="GO:0004674">
    <property type="term" value="F:protein serine/threonine kinase activity"/>
    <property type="evidence" value="ECO:0007669"/>
    <property type="project" value="TreeGrafter"/>
</dbReference>
<name>A0AA88E4N0_FICCA</name>
<dbReference type="Gene3D" id="1.10.510.10">
    <property type="entry name" value="Transferase(Phosphotransferase) domain 1"/>
    <property type="match status" value="1"/>
</dbReference>
<dbReference type="PANTHER" id="PTHR27005">
    <property type="entry name" value="WALL-ASSOCIATED RECEPTOR KINASE-LIKE 21"/>
    <property type="match status" value="1"/>
</dbReference>